<evidence type="ECO:0000256" key="3">
    <source>
        <dbReference type="ARBA" id="ARBA00022989"/>
    </source>
</evidence>
<keyword evidence="4 5" id="KW-0472">Membrane</keyword>
<organism evidence="6 7">
    <name type="scientific">Buchnera aphidicola</name>
    <name type="common">Acyrthosiphon lactucae</name>
    <dbReference type="NCBI Taxonomy" id="1241832"/>
    <lineage>
        <taxon>Bacteria</taxon>
        <taxon>Pseudomonadati</taxon>
        <taxon>Pseudomonadota</taxon>
        <taxon>Gammaproteobacteria</taxon>
        <taxon>Enterobacterales</taxon>
        <taxon>Erwiniaceae</taxon>
        <taxon>Buchnera</taxon>
    </lineage>
</organism>
<proteinExistence type="predicted"/>
<evidence type="ECO:0008006" key="8">
    <source>
        <dbReference type="Google" id="ProtNLM"/>
    </source>
</evidence>
<protein>
    <recommendedName>
        <fullName evidence="8">Colicin V production protein</fullName>
    </recommendedName>
</protein>
<dbReference type="GO" id="GO:0009403">
    <property type="term" value="P:toxin biosynthetic process"/>
    <property type="evidence" value="ECO:0007669"/>
    <property type="project" value="InterPro"/>
</dbReference>
<feature type="transmembrane region" description="Helical" evidence="5">
    <location>
        <begin position="56"/>
        <end position="75"/>
    </location>
</feature>
<comment type="subcellular location">
    <subcellularLocation>
        <location evidence="1">Membrane</location>
        <topology evidence="1">Multi-pass membrane protein</topology>
    </subcellularLocation>
</comment>
<keyword evidence="2 5" id="KW-0812">Transmembrane</keyword>
<evidence type="ECO:0000256" key="1">
    <source>
        <dbReference type="ARBA" id="ARBA00004141"/>
    </source>
</evidence>
<accession>A0A4D6XSK0</accession>
<dbReference type="AlphaFoldDB" id="A0A4D6XSK0"/>
<dbReference type="GO" id="GO:0016020">
    <property type="term" value="C:membrane"/>
    <property type="evidence" value="ECO:0007669"/>
    <property type="project" value="UniProtKB-SubCell"/>
</dbReference>
<dbReference type="InterPro" id="IPR003825">
    <property type="entry name" value="Colicin-V_CvpA"/>
</dbReference>
<evidence type="ECO:0000256" key="5">
    <source>
        <dbReference type="SAM" id="Phobius"/>
    </source>
</evidence>
<reference evidence="6 7" key="2">
    <citation type="submission" date="2019-05" db="EMBL/GenBank/DDBJ databases">
        <title>Genome evolution of the obligate endosymbiont Buchnera aphidicola.</title>
        <authorList>
            <person name="Moran N.A."/>
        </authorList>
    </citation>
    <scope>NUCLEOTIDE SEQUENCE [LARGE SCALE GENOMIC DNA]</scope>
    <source>
        <strain evidence="6 7">Ala</strain>
    </source>
</reference>
<evidence type="ECO:0000313" key="7">
    <source>
        <dbReference type="Proteomes" id="UP000298660"/>
    </source>
</evidence>
<dbReference type="EMBL" id="CP034891">
    <property type="protein sequence ID" value="QCI17977.1"/>
    <property type="molecule type" value="Genomic_DNA"/>
</dbReference>
<reference evidence="6 7" key="1">
    <citation type="submission" date="2018-12" db="EMBL/GenBank/DDBJ databases">
        <authorList>
            <person name="Chong R.A."/>
        </authorList>
    </citation>
    <scope>NUCLEOTIDE SEQUENCE [LARGE SCALE GENOMIC DNA]</scope>
    <source>
        <strain evidence="6 7">Ala</strain>
    </source>
</reference>
<feature type="transmembrane region" description="Helical" evidence="5">
    <location>
        <begin position="21"/>
        <end position="44"/>
    </location>
</feature>
<gene>
    <name evidence="6" type="ORF">D9V61_00850</name>
</gene>
<keyword evidence="3 5" id="KW-1133">Transmembrane helix</keyword>
<evidence type="ECO:0000256" key="2">
    <source>
        <dbReference type="ARBA" id="ARBA00022692"/>
    </source>
</evidence>
<dbReference type="Proteomes" id="UP000298660">
    <property type="component" value="Chromosome"/>
</dbReference>
<name>A0A4D6XSK0_9GAMM</name>
<evidence type="ECO:0000256" key="4">
    <source>
        <dbReference type="ARBA" id="ARBA00023136"/>
    </source>
</evidence>
<evidence type="ECO:0000313" key="6">
    <source>
        <dbReference type="EMBL" id="QCI17977.1"/>
    </source>
</evidence>
<sequence length="77" mass="9376">MTKYILNFFIKKIIKKIHISYYDIILGGFFGIFRGLLLVFLLLFVFNYMNKNSYNYYLNNSILISIFLKFIKYFLSF</sequence>
<dbReference type="Pfam" id="PF02674">
    <property type="entry name" value="Colicin_V"/>
    <property type="match status" value="1"/>
</dbReference>